<feature type="transmembrane region" description="Helical" evidence="1">
    <location>
        <begin position="282"/>
        <end position="301"/>
    </location>
</feature>
<proteinExistence type="predicted"/>
<feature type="transmembrane region" description="Helical" evidence="1">
    <location>
        <begin position="313"/>
        <end position="333"/>
    </location>
</feature>
<feature type="transmembrane region" description="Helical" evidence="1">
    <location>
        <begin position="250"/>
        <end position="270"/>
    </location>
</feature>
<feature type="transmembrane region" description="Helical" evidence="1">
    <location>
        <begin position="52"/>
        <end position="76"/>
    </location>
</feature>
<feature type="transmembrane region" description="Helical" evidence="1">
    <location>
        <begin position="218"/>
        <end position="238"/>
    </location>
</feature>
<feature type="transmembrane region" description="Helical" evidence="1">
    <location>
        <begin position="353"/>
        <end position="371"/>
    </location>
</feature>
<keyword evidence="3" id="KW-0808">Transferase</keyword>
<evidence type="ECO:0000256" key="1">
    <source>
        <dbReference type="SAM" id="Phobius"/>
    </source>
</evidence>
<sequence length="406" mass="45324">MTSALTRPARDEAEGRPRTRLESLTGLRWFAAFGVFFSHVAILLPVPYTNELFILGTAGVTFFFVLSGYVLTWTFFAEDTAPRFYGRRFARIWPSLFITTVAAVALLVGGLLWPTEGGTSLVWWTVATLLLVQAWIPASFQSDTVPHTVSWSLSCEAFFYAVFPFAVRPILRRTLRQLAVLAVVLIAISLGTRAWLWLANPQLTLENWFVSDLYYFTTHSPIARVSEFLLGIVIAAAVRRGWRSPVGLRAATGITVGYFALLWAWSWSGVWPTALAEAANRGSIVVFALLIAAAATNDLAGRRSLLSSRPLVALGRWSYAFYLVHFLVLFPIARQVFGLRSLYDFPQPSWAHLPYVLAGLAVSLVLSWALYRCYEYPIEKRLRALLRREPREPKAASPAPGAEPSM</sequence>
<feature type="domain" description="Acyltransferase 3" evidence="2">
    <location>
        <begin position="23"/>
        <end position="372"/>
    </location>
</feature>
<dbReference type="GO" id="GO:0016746">
    <property type="term" value="F:acyltransferase activity"/>
    <property type="evidence" value="ECO:0007669"/>
    <property type="project" value="UniProtKB-KW"/>
</dbReference>
<feature type="transmembrane region" description="Helical" evidence="1">
    <location>
        <begin position="96"/>
        <end position="115"/>
    </location>
</feature>
<dbReference type="InterPro" id="IPR050879">
    <property type="entry name" value="Acyltransferase_3"/>
</dbReference>
<dbReference type="Proteomes" id="UP001500831">
    <property type="component" value="Unassembled WGS sequence"/>
</dbReference>
<dbReference type="Pfam" id="PF01757">
    <property type="entry name" value="Acyl_transf_3"/>
    <property type="match status" value="1"/>
</dbReference>
<dbReference type="PANTHER" id="PTHR23028:SF53">
    <property type="entry name" value="ACYL_TRANSF_3 DOMAIN-CONTAINING PROTEIN"/>
    <property type="match status" value="1"/>
</dbReference>
<dbReference type="RefSeq" id="WP_344974912.1">
    <property type="nucleotide sequence ID" value="NZ_BAAAVI010000033.1"/>
</dbReference>
<keyword evidence="4" id="KW-1185">Reference proteome</keyword>
<reference evidence="3 4" key="1">
    <citation type="journal article" date="2019" name="Int. J. Syst. Evol. Microbiol.">
        <title>The Global Catalogue of Microorganisms (GCM) 10K type strain sequencing project: providing services to taxonomists for standard genome sequencing and annotation.</title>
        <authorList>
            <consortium name="The Broad Institute Genomics Platform"/>
            <consortium name="The Broad Institute Genome Sequencing Center for Infectious Disease"/>
            <person name="Wu L."/>
            <person name="Ma J."/>
        </authorList>
    </citation>
    <scope>NUCLEOTIDE SEQUENCE [LARGE SCALE GENOMIC DNA]</scope>
    <source>
        <strain evidence="3 4">JCM 6242</strain>
    </source>
</reference>
<keyword evidence="1" id="KW-1133">Transmembrane helix</keyword>
<keyword evidence="1" id="KW-0472">Membrane</keyword>
<feature type="transmembrane region" description="Helical" evidence="1">
    <location>
        <begin position="178"/>
        <end position="198"/>
    </location>
</feature>
<name>A0ABN3W1G0_9ACTN</name>
<evidence type="ECO:0000313" key="4">
    <source>
        <dbReference type="Proteomes" id="UP001500831"/>
    </source>
</evidence>
<organism evidence="3 4">
    <name type="scientific">Streptosporangium fragile</name>
    <dbReference type="NCBI Taxonomy" id="46186"/>
    <lineage>
        <taxon>Bacteria</taxon>
        <taxon>Bacillati</taxon>
        <taxon>Actinomycetota</taxon>
        <taxon>Actinomycetes</taxon>
        <taxon>Streptosporangiales</taxon>
        <taxon>Streptosporangiaceae</taxon>
        <taxon>Streptosporangium</taxon>
    </lineage>
</organism>
<dbReference type="PANTHER" id="PTHR23028">
    <property type="entry name" value="ACETYLTRANSFERASE"/>
    <property type="match status" value="1"/>
</dbReference>
<comment type="caution">
    <text evidence="3">The sequence shown here is derived from an EMBL/GenBank/DDBJ whole genome shotgun (WGS) entry which is preliminary data.</text>
</comment>
<protein>
    <submittedName>
        <fullName evidence="3">Acyltransferase</fullName>
    </submittedName>
</protein>
<feature type="transmembrane region" description="Helical" evidence="1">
    <location>
        <begin position="26"/>
        <end position="46"/>
    </location>
</feature>
<evidence type="ECO:0000313" key="3">
    <source>
        <dbReference type="EMBL" id="GAA2882152.1"/>
    </source>
</evidence>
<accession>A0ABN3W1G0</accession>
<dbReference type="EMBL" id="BAAAVI010000033">
    <property type="protein sequence ID" value="GAA2882152.1"/>
    <property type="molecule type" value="Genomic_DNA"/>
</dbReference>
<keyword evidence="3" id="KW-0012">Acyltransferase</keyword>
<keyword evidence="1" id="KW-0812">Transmembrane</keyword>
<gene>
    <name evidence="3" type="ORF">GCM10010517_45310</name>
</gene>
<dbReference type="InterPro" id="IPR002656">
    <property type="entry name" value="Acyl_transf_3_dom"/>
</dbReference>
<evidence type="ECO:0000259" key="2">
    <source>
        <dbReference type="Pfam" id="PF01757"/>
    </source>
</evidence>